<dbReference type="SUPFAM" id="SSF53335">
    <property type="entry name" value="S-adenosyl-L-methionine-dependent methyltransferases"/>
    <property type="match status" value="1"/>
</dbReference>
<dbReference type="PANTHER" id="PTHR23290">
    <property type="entry name" value="RRNA N6-ADENOSINE-METHYLTRANSFERASE METTL5"/>
    <property type="match status" value="1"/>
</dbReference>
<dbReference type="GO" id="GO:0006596">
    <property type="term" value="P:polyamine biosynthetic process"/>
    <property type="evidence" value="ECO:0007669"/>
    <property type="project" value="TreeGrafter"/>
</dbReference>
<dbReference type="Pfam" id="PF01861">
    <property type="entry name" value="BpsA_C"/>
    <property type="match status" value="1"/>
</dbReference>
<feature type="domain" description="N(4)-bis(aminopropyl)spermidine synthase C-terminal" evidence="1">
    <location>
        <begin position="114"/>
        <end position="316"/>
    </location>
</feature>
<keyword evidence="2" id="KW-0489">Methyltransferase</keyword>
<dbReference type="PANTHER" id="PTHR23290:SF0">
    <property type="entry name" value="RRNA N6-ADENOSINE-METHYLTRANSFERASE METTL5"/>
    <property type="match status" value="1"/>
</dbReference>
<evidence type="ECO:0000259" key="1">
    <source>
        <dbReference type="Pfam" id="PF01861"/>
    </source>
</evidence>
<dbReference type="GO" id="GO:0003676">
    <property type="term" value="F:nucleic acid binding"/>
    <property type="evidence" value="ECO:0007669"/>
    <property type="project" value="InterPro"/>
</dbReference>
<protein>
    <submittedName>
        <fullName evidence="2">Putative methyltransferase</fullName>
    </submittedName>
</protein>
<dbReference type="GO" id="GO:0008168">
    <property type="term" value="F:methyltransferase activity"/>
    <property type="evidence" value="ECO:0007669"/>
    <property type="project" value="UniProtKB-KW"/>
</dbReference>
<gene>
    <name evidence="2" type="ORF">IW245_006018</name>
</gene>
<organism evidence="2 3">
    <name type="scientific">Longispora fulva</name>
    <dbReference type="NCBI Taxonomy" id="619741"/>
    <lineage>
        <taxon>Bacteria</taxon>
        <taxon>Bacillati</taxon>
        <taxon>Actinomycetota</taxon>
        <taxon>Actinomycetes</taxon>
        <taxon>Micromonosporales</taxon>
        <taxon>Micromonosporaceae</taxon>
        <taxon>Longispora</taxon>
    </lineage>
</organism>
<reference evidence="2" key="1">
    <citation type="submission" date="2020-11" db="EMBL/GenBank/DDBJ databases">
        <title>Sequencing the genomes of 1000 actinobacteria strains.</title>
        <authorList>
            <person name="Klenk H.-P."/>
        </authorList>
    </citation>
    <scope>NUCLEOTIDE SEQUENCE</scope>
    <source>
        <strain evidence="2">DSM 45356</strain>
    </source>
</reference>
<proteinExistence type="predicted"/>
<dbReference type="Gene3D" id="3.40.50.150">
    <property type="entry name" value="Vaccinia Virus protein VP39"/>
    <property type="match status" value="1"/>
</dbReference>
<evidence type="ECO:0000313" key="3">
    <source>
        <dbReference type="Proteomes" id="UP000622552"/>
    </source>
</evidence>
<name>A0A8J7GIF7_9ACTN</name>
<keyword evidence="3" id="KW-1185">Reference proteome</keyword>
<dbReference type="AlphaFoldDB" id="A0A8J7GIF7"/>
<dbReference type="RefSeq" id="WP_197006439.1">
    <property type="nucleotide sequence ID" value="NZ_BONS01000006.1"/>
</dbReference>
<dbReference type="InterPro" id="IPR051720">
    <property type="entry name" value="rRNA_MeTrfase/Polyamine_Synth"/>
</dbReference>
<keyword evidence="2" id="KW-0808">Transferase</keyword>
<evidence type="ECO:0000313" key="2">
    <source>
        <dbReference type="EMBL" id="MBG6139824.1"/>
    </source>
</evidence>
<dbReference type="Proteomes" id="UP000622552">
    <property type="component" value="Unassembled WGS sequence"/>
</dbReference>
<comment type="caution">
    <text evidence="2">The sequence shown here is derived from an EMBL/GenBank/DDBJ whole genome shotgun (WGS) entry which is preliminary data.</text>
</comment>
<dbReference type="CDD" id="cd02440">
    <property type="entry name" value="AdoMet_MTases"/>
    <property type="match status" value="1"/>
</dbReference>
<dbReference type="InterPro" id="IPR029063">
    <property type="entry name" value="SAM-dependent_MTases_sf"/>
</dbReference>
<dbReference type="EMBL" id="JADOUF010000001">
    <property type="protein sequence ID" value="MBG6139824.1"/>
    <property type="molecule type" value="Genomic_DNA"/>
</dbReference>
<dbReference type="InterPro" id="IPR002052">
    <property type="entry name" value="DNA_methylase_N6_adenine_CS"/>
</dbReference>
<dbReference type="GO" id="GO:0032259">
    <property type="term" value="P:methylation"/>
    <property type="evidence" value="ECO:0007669"/>
    <property type="project" value="UniProtKB-KW"/>
</dbReference>
<sequence>MINGDLAGLLTAVAEAVGLQEGESGVERVLRAIRELEPASTKAVSRHVGLPLPVIAAINNELRTRGVVTTNRPSRLTDAGRTLLESLPIDLSAAATCQSCDGHSVEIPADFDPVLERLALIMESAPGVDLTLDQSFATVETKVRRVLLLMRYGLLPSRAALCVGDDDLMAVAIAAVGAAIDRPLVQRLAVVDISPEILEYTRSCLAELGVTAELVEHDLREPLPEPLRKGFDLALTDPPYTTEGAGLFLSRAVEALVPGPGRSVVFSFGPKGPANTLQVQRVITELGLTVQAMHRNFNEYLGAGIIAGVSHLQYLSTTAETAPLVEGAHAGPLYTADQRSAAREYVCNGCATRYAVGRDAEWPTIAALKEAGCAQCGGDRFRPLQLIRDK</sequence>
<dbReference type="PROSITE" id="PS00092">
    <property type="entry name" value="N6_MTASE"/>
    <property type="match status" value="1"/>
</dbReference>
<accession>A0A8J7GIF7</accession>
<dbReference type="InterPro" id="IPR002723">
    <property type="entry name" value="BpsA_C"/>
</dbReference>